<dbReference type="EMBL" id="CAJHJT010000012">
    <property type="protein sequence ID" value="CAD6998076.1"/>
    <property type="molecule type" value="Genomic_DNA"/>
</dbReference>
<sequence length="174" mass="19502">MGSAKKCRKVMLKVIKTECRRDFLQNVAEQRSQPSGGYVRWTRVGTIHTLYCQRPNNASMFAQLNSAKWQRQLLLTVHASAAMSSSGCEKSTIVLGSFPMHNWQFMSEHLAWAQLETEKVKLAEQPMFTKKNESTRPSAKGGTVAALLSVSNMATLIFENNFLQLTVLFGKSVN</sequence>
<organism evidence="1 2">
    <name type="scientific">Ceratitis capitata</name>
    <name type="common">Mediterranean fruit fly</name>
    <name type="synonym">Tephritis capitata</name>
    <dbReference type="NCBI Taxonomy" id="7213"/>
    <lineage>
        <taxon>Eukaryota</taxon>
        <taxon>Metazoa</taxon>
        <taxon>Ecdysozoa</taxon>
        <taxon>Arthropoda</taxon>
        <taxon>Hexapoda</taxon>
        <taxon>Insecta</taxon>
        <taxon>Pterygota</taxon>
        <taxon>Neoptera</taxon>
        <taxon>Endopterygota</taxon>
        <taxon>Diptera</taxon>
        <taxon>Brachycera</taxon>
        <taxon>Muscomorpha</taxon>
        <taxon>Tephritoidea</taxon>
        <taxon>Tephritidae</taxon>
        <taxon>Ceratitis</taxon>
        <taxon>Ceratitis</taxon>
    </lineage>
</organism>
<dbReference type="Proteomes" id="UP000606786">
    <property type="component" value="Unassembled WGS sequence"/>
</dbReference>
<protein>
    <submittedName>
        <fullName evidence="1">(Mediterranean fruit fly) hypothetical protein</fullName>
    </submittedName>
</protein>
<name>A0A811UJH6_CERCA</name>
<dbReference type="AlphaFoldDB" id="A0A811UJH6"/>
<accession>A0A811UJH6</accession>
<comment type="caution">
    <text evidence="1">The sequence shown here is derived from an EMBL/GenBank/DDBJ whole genome shotgun (WGS) entry which is preliminary data.</text>
</comment>
<gene>
    <name evidence="1" type="ORF">CCAP1982_LOCUS6690</name>
</gene>
<keyword evidence="2" id="KW-1185">Reference proteome</keyword>
<evidence type="ECO:0000313" key="2">
    <source>
        <dbReference type="Proteomes" id="UP000606786"/>
    </source>
</evidence>
<proteinExistence type="predicted"/>
<evidence type="ECO:0000313" key="1">
    <source>
        <dbReference type="EMBL" id="CAD6998076.1"/>
    </source>
</evidence>
<reference evidence="1" key="1">
    <citation type="submission" date="2020-11" db="EMBL/GenBank/DDBJ databases">
        <authorList>
            <person name="Whitehead M."/>
        </authorList>
    </citation>
    <scope>NUCLEOTIDE SEQUENCE</scope>
    <source>
        <strain evidence="1">EGII</strain>
    </source>
</reference>